<gene>
    <name evidence="1" type="ORF">Q604_UNBC17273G0001</name>
</gene>
<protein>
    <submittedName>
        <fullName evidence="1">Uncharacterized protein</fullName>
    </submittedName>
</protein>
<name>W1X8U5_9ZZZZ</name>
<proteinExistence type="predicted"/>
<dbReference type="EMBL" id="AZMM01017273">
    <property type="protein sequence ID" value="ETJ26698.1"/>
    <property type="molecule type" value="Genomic_DNA"/>
</dbReference>
<feature type="non-terminal residue" evidence="1">
    <location>
        <position position="1"/>
    </location>
</feature>
<organism evidence="1">
    <name type="scientific">human gut metagenome</name>
    <dbReference type="NCBI Taxonomy" id="408170"/>
    <lineage>
        <taxon>unclassified sequences</taxon>
        <taxon>metagenomes</taxon>
        <taxon>organismal metagenomes</taxon>
    </lineage>
</organism>
<comment type="caution">
    <text evidence="1">The sequence shown here is derived from an EMBL/GenBank/DDBJ whole genome shotgun (WGS) entry which is preliminary data.</text>
</comment>
<dbReference type="AlphaFoldDB" id="W1X8U5"/>
<evidence type="ECO:0000313" key="1">
    <source>
        <dbReference type="EMBL" id="ETJ26698.1"/>
    </source>
</evidence>
<accession>W1X8U5</accession>
<reference evidence="1" key="1">
    <citation type="submission" date="2013-12" db="EMBL/GenBank/DDBJ databases">
        <title>A Varibaculum cambriense genome reconstructed from a premature infant gut community with otherwise low bacterial novelty that shifts toward anaerobic metabolism during the third week of life.</title>
        <authorList>
            <person name="Brown C.T."/>
            <person name="Sharon I."/>
            <person name="Thomas B.C."/>
            <person name="Castelle C.J."/>
            <person name="Morowitz M.J."/>
            <person name="Banfield J.F."/>
        </authorList>
    </citation>
    <scope>NUCLEOTIDE SEQUENCE</scope>
</reference>
<sequence length="27" mass="3095">QLMQNTGKVGALNNDIRFIIELYEKEG</sequence>